<evidence type="ECO:0000313" key="11">
    <source>
        <dbReference type="Proteomes" id="UP000008820"/>
    </source>
</evidence>
<evidence type="ECO:0000256" key="4">
    <source>
        <dbReference type="ARBA" id="ARBA00022692"/>
    </source>
</evidence>
<dbReference type="OrthoDB" id="6117597at2759"/>
<evidence type="ECO:0000259" key="9">
    <source>
        <dbReference type="Pfam" id="PF00060"/>
    </source>
</evidence>
<dbReference type="PANTHER" id="PTHR42643:SF39">
    <property type="entry name" value="IONOTROPIC RECEPTOR 56A-RELATED"/>
    <property type="match status" value="1"/>
</dbReference>
<gene>
    <name evidence="10" type="primary">5572312</name>
</gene>
<protein>
    <recommendedName>
        <fullName evidence="9">Ionotropic glutamate receptor C-terminal domain-containing protein</fullName>
    </recommendedName>
</protein>
<comment type="subcellular location">
    <subcellularLocation>
        <location evidence="1">Cell membrane</location>
        <topology evidence="1">Multi-pass membrane protein</topology>
    </subcellularLocation>
</comment>
<reference evidence="10 11" key="1">
    <citation type="submission" date="2017-06" db="EMBL/GenBank/DDBJ databases">
        <title>Aedes aegypti genome working group (AGWG) sequencing and assembly.</title>
        <authorList>
            <consortium name="Aedes aegypti Genome Working Group (AGWG)"/>
            <person name="Matthews B.J."/>
        </authorList>
    </citation>
    <scope>NUCLEOTIDE SEQUENCE [LARGE SCALE GENOMIC DNA]</scope>
    <source>
        <strain evidence="10 11">LVP_AGWG</strain>
    </source>
</reference>
<keyword evidence="6" id="KW-0472">Membrane</keyword>
<dbReference type="FunCoup" id="A0A6I8TZP4">
    <property type="interactions" value="4"/>
</dbReference>
<dbReference type="PANTHER" id="PTHR42643">
    <property type="entry name" value="IONOTROPIC RECEPTOR 20A-RELATED"/>
    <property type="match status" value="1"/>
</dbReference>
<evidence type="ECO:0000256" key="6">
    <source>
        <dbReference type="ARBA" id="ARBA00023136"/>
    </source>
</evidence>
<keyword evidence="3" id="KW-1003">Cell membrane</keyword>
<sequence length="647" mass="74380">MQAMEVTKLYYLCIIFQLHLIVKGIEWNNFFEVSNTYFKARHVKLLTVVNCFNTVDNFQLTKNYLEAGFFVRIIERFDHFNVSGNGNSGVVVDGSCETKMRQLLTISSLNEFMQTNIFWLFLEEVHESDKLEVPDTIRTRYNDDFRHVEALPGSSVAVGVFQSSWRLFDVHKKHSKGSLIFKDICYHGRNLMESTNMQRALLRFNKNLKERRNLRGYRMPTAIAITSPEKHTGINDMSDTFHDLYAKSTFPLIKELMYDVNFTINMIQVDLGGWKINGTFNGLMGLLANRTVELVAMGVLMRSERMEVSDYITVAFLLKTCFIFKQPPLSLVSNIFELPFSGQVWLSCLGFIIVCWITMMSVRFFARRENLTPGDSLTFIIGTMCQQDINLSAHFNSTKFLFFVAKLASFFIFAAYSATIVALLQSPSRAIRSVDDLTASPLKVGAMDTVYTWVYLNEAKDAQVQNLFQKKIKRYGKNSLIEADVGMRRVKDELYAFQVESNAAYLFIKQTFTPQDTCKIHELEAIKVAPFAIPVRKGSKYRELFRQRLIWQMEVGIKHRANRIWIAHKPKCESGVVAFNSVGLKELRFLYILLPVGVALAWFILGAELYRKKKLQKVEEGSKTSPSDGEEVMNEIKLKLVYDGYLN</sequence>
<dbReference type="Gene3D" id="3.40.190.10">
    <property type="entry name" value="Periplasmic binding protein-like II"/>
    <property type="match status" value="1"/>
</dbReference>
<reference evidence="10" key="2">
    <citation type="submission" date="2020-05" db="UniProtKB">
        <authorList>
            <consortium name="EnsemblMetazoa"/>
        </authorList>
    </citation>
    <scope>IDENTIFICATION</scope>
    <source>
        <strain evidence="10">LVP_AGWG</strain>
    </source>
</reference>
<evidence type="ECO:0000256" key="3">
    <source>
        <dbReference type="ARBA" id="ARBA00022475"/>
    </source>
</evidence>
<accession>A0A6I8TZP4</accession>
<dbReference type="GO" id="GO:0005886">
    <property type="term" value="C:plasma membrane"/>
    <property type="evidence" value="ECO:0007669"/>
    <property type="project" value="UniProtKB-SubCell"/>
</dbReference>
<organism evidence="10 11">
    <name type="scientific">Aedes aegypti</name>
    <name type="common">Yellowfever mosquito</name>
    <name type="synonym">Culex aegypti</name>
    <dbReference type="NCBI Taxonomy" id="7159"/>
    <lineage>
        <taxon>Eukaryota</taxon>
        <taxon>Metazoa</taxon>
        <taxon>Ecdysozoa</taxon>
        <taxon>Arthropoda</taxon>
        <taxon>Hexapoda</taxon>
        <taxon>Insecta</taxon>
        <taxon>Pterygota</taxon>
        <taxon>Neoptera</taxon>
        <taxon>Endopterygota</taxon>
        <taxon>Diptera</taxon>
        <taxon>Nematocera</taxon>
        <taxon>Culicoidea</taxon>
        <taxon>Culicidae</taxon>
        <taxon>Culicinae</taxon>
        <taxon>Aedini</taxon>
        <taxon>Aedes</taxon>
        <taxon>Stegomyia</taxon>
    </lineage>
</organism>
<dbReference type="InterPro" id="IPR001320">
    <property type="entry name" value="Iontro_rcpt_C"/>
</dbReference>
<dbReference type="Gene3D" id="1.10.287.70">
    <property type="match status" value="1"/>
</dbReference>
<dbReference type="GO" id="GO:0015276">
    <property type="term" value="F:ligand-gated monoatomic ion channel activity"/>
    <property type="evidence" value="ECO:0007669"/>
    <property type="project" value="InterPro"/>
</dbReference>
<name>A0A6I8TZP4_AEDAE</name>
<dbReference type="Pfam" id="PF00060">
    <property type="entry name" value="Lig_chan"/>
    <property type="match status" value="1"/>
</dbReference>
<keyword evidence="8" id="KW-0325">Glycoprotein</keyword>
<evidence type="ECO:0000256" key="2">
    <source>
        <dbReference type="ARBA" id="ARBA00008685"/>
    </source>
</evidence>
<keyword evidence="11" id="KW-1185">Reference proteome</keyword>
<keyword evidence="4" id="KW-0812">Transmembrane</keyword>
<evidence type="ECO:0000256" key="1">
    <source>
        <dbReference type="ARBA" id="ARBA00004651"/>
    </source>
</evidence>
<proteinExistence type="inferred from homology"/>
<dbReference type="InParanoid" id="A0A6I8TZP4"/>
<dbReference type="SUPFAM" id="SSF53850">
    <property type="entry name" value="Periplasmic binding protein-like II"/>
    <property type="match status" value="1"/>
</dbReference>
<feature type="domain" description="Ionotropic glutamate receptor C-terminal" evidence="9">
    <location>
        <begin position="343"/>
        <end position="597"/>
    </location>
</feature>
<evidence type="ECO:0000256" key="5">
    <source>
        <dbReference type="ARBA" id="ARBA00022989"/>
    </source>
</evidence>
<dbReference type="GO" id="GO:0050906">
    <property type="term" value="P:detection of stimulus involved in sensory perception"/>
    <property type="evidence" value="ECO:0007669"/>
    <property type="project" value="UniProtKB-ARBA"/>
</dbReference>
<dbReference type="AlphaFoldDB" id="A0A6I8TZP4"/>
<dbReference type="InterPro" id="IPR052192">
    <property type="entry name" value="Insect_Ionotropic_Sensory_Rcpt"/>
</dbReference>
<evidence type="ECO:0000256" key="7">
    <source>
        <dbReference type="ARBA" id="ARBA00023170"/>
    </source>
</evidence>
<dbReference type="Proteomes" id="UP000008820">
    <property type="component" value="Chromosome 3"/>
</dbReference>
<keyword evidence="5" id="KW-1133">Transmembrane helix</keyword>
<comment type="similarity">
    <text evidence="2">Belongs to the glutamate-gated ion channel (TC 1.A.10.1) family.</text>
</comment>
<dbReference type="EnsemblMetazoa" id="AAEL021712-RA">
    <property type="protein sequence ID" value="AAEL021712-PA"/>
    <property type="gene ID" value="AAEL021712"/>
</dbReference>
<evidence type="ECO:0000256" key="8">
    <source>
        <dbReference type="ARBA" id="ARBA00023180"/>
    </source>
</evidence>
<evidence type="ECO:0000313" key="10">
    <source>
        <dbReference type="EnsemblMetazoa" id="AAEL021712-PA"/>
    </source>
</evidence>
<keyword evidence="7" id="KW-0675">Receptor</keyword>